<accession>A0A0F8YNV5</accession>
<comment type="caution">
    <text evidence="1">The sequence shown here is derived from an EMBL/GenBank/DDBJ whole genome shotgun (WGS) entry which is preliminary data.</text>
</comment>
<dbReference type="EMBL" id="LAZR01068363">
    <property type="protein sequence ID" value="KKK49776.1"/>
    <property type="molecule type" value="Genomic_DNA"/>
</dbReference>
<gene>
    <name evidence="1" type="ORF">LCGC14_3131640</name>
</gene>
<organism evidence="1">
    <name type="scientific">marine sediment metagenome</name>
    <dbReference type="NCBI Taxonomy" id="412755"/>
    <lineage>
        <taxon>unclassified sequences</taxon>
        <taxon>metagenomes</taxon>
        <taxon>ecological metagenomes</taxon>
    </lineage>
</organism>
<protein>
    <submittedName>
        <fullName evidence="1">Uncharacterized protein</fullName>
    </submittedName>
</protein>
<evidence type="ECO:0000313" key="1">
    <source>
        <dbReference type="EMBL" id="KKK49776.1"/>
    </source>
</evidence>
<name>A0A0F8YNV5_9ZZZZ</name>
<dbReference type="AlphaFoldDB" id="A0A0F8YNV5"/>
<sequence>MSAPIVQSHSLILPTYHPLGTEVEDIDDLVTHVSSEFYCADIQEKKAQIVAIENVTAGVPGNLRWWVELSPVPSTVSTAYWAAIGGGGGALAPLTPNIIVGTGVQATTHTDLLAWTIHSEFARLVVQTPVAAAVATAIWQLQLILSGKT</sequence>
<reference evidence="1" key="1">
    <citation type="journal article" date="2015" name="Nature">
        <title>Complex archaea that bridge the gap between prokaryotes and eukaryotes.</title>
        <authorList>
            <person name="Spang A."/>
            <person name="Saw J.H."/>
            <person name="Jorgensen S.L."/>
            <person name="Zaremba-Niedzwiedzka K."/>
            <person name="Martijn J."/>
            <person name="Lind A.E."/>
            <person name="van Eijk R."/>
            <person name="Schleper C."/>
            <person name="Guy L."/>
            <person name="Ettema T.J."/>
        </authorList>
    </citation>
    <scope>NUCLEOTIDE SEQUENCE</scope>
</reference>
<proteinExistence type="predicted"/>